<dbReference type="GO" id="GO:0016787">
    <property type="term" value="F:hydrolase activity"/>
    <property type="evidence" value="ECO:0007669"/>
    <property type="project" value="UniProtKB-KW"/>
</dbReference>
<evidence type="ECO:0000259" key="4">
    <source>
        <dbReference type="Pfam" id="PF00135"/>
    </source>
</evidence>
<dbReference type="InterPro" id="IPR002018">
    <property type="entry name" value="CarbesteraseB"/>
</dbReference>
<dbReference type="AlphaFoldDB" id="A0A511QIM0"/>
<keyword evidence="6" id="KW-1185">Reference proteome</keyword>
<dbReference type="InterPro" id="IPR029058">
    <property type="entry name" value="AB_hydrolase_fold"/>
</dbReference>
<dbReference type="PROSITE" id="PS00122">
    <property type="entry name" value="CARBOXYLESTERASE_B_1"/>
    <property type="match status" value="1"/>
</dbReference>
<evidence type="ECO:0000313" key="6">
    <source>
        <dbReference type="Proteomes" id="UP000321922"/>
    </source>
</evidence>
<dbReference type="InterPro" id="IPR019826">
    <property type="entry name" value="Carboxylesterase_B_AS"/>
</dbReference>
<comment type="caution">
    <text evidence="5">The sequence shown here is derived from an EMBL/GenBank/DDBJ whole genome shotgun (WGS) entry which is preliminary data.</text>
</comment>
<protein>
    <recommendedName>
        <fullName evidence="3">Carboxylic ester hydrolase</fullName>
        <ecNumber evidence="3">3.1.1.-</ecNumber>
    </recommendedName>
</protein>
<name>A0A511QIM0_9VIBR</name>
<evidence type="ECO:0000313" key="5">
    <source>
        <dbReference type="EMBL" id="GEM77168.1"/>
    </source>
</evidence>
<dbReference type="Pfam" id="PF00135">
    <property type="entry name" value="COesterase"/>
    <property type="match status" value="1"/>
</dbReference>
<dbReference type="Gene3D" id="3.40.50.1820">
    <property type="entry name" value="alpha/beta hydrolase"/>
    <property type="match status" value="1"/>
</dbReference>
<evidence type="ECO:0000256" key="3">
    <source>
        <dbReference type="RuleBase" id="RU361235"/>
    </source>
</evidence>
<sequence length="520" mass="57381">MVEINGAVLMGLETQTENYSSPVESFLGIKYATAERFKAPQIYRYEAGNEYAVTSTGAICPQVPHTMAANGVVQEIQSEDCLNVNVWRPAASPQGSKLPVYVFIHGGAFELGSSSVKQFDGNNIVAKNADENNPFILVSLNYRLGILGSLYSEDHSGNYGIQDQKAALKWIHNNIENFGGDSKNITLFGESAGAMSIGIQLMDDQQNADLYQRVIMESNPYGVKYKDAESAKWLAEQVKSKLGSAKNIQTVPVEEIIEVQTQMKAALTQMSNLTNIKPKTSGLLSWAPYVDGDTVPYQPSNLKKVKGVDVTLGFNKDESNIFVAPFDALLNLPGSYNQLVDLFFGSDKGKQLRNIPEFYLSAWGSNATKRKANARKLMNQVLFMCSSQNVAKNLAANGTNSSLYQFNYQPDFSLWPDYYVKSFSKTCLPSETSCHGAELSFIFGNEVNAVSGPATFSVQDHVTKDILMSNWLKAGTFQSYSMDKDNMTIYSADGYFSDAKNWDHSMNKDICSQVNAIMSR</sequence>
<evidence type="ECO:0000256" key="1">
    <source>
        <dbReference type="ARBA" id="ARBA00005964"/>
    </source>
</evidence>
<dbReference type="EC" id="3.1.1.-" evidence="3"/>
<evidence type="ECO:0000256" key="2">
    <source>
        <dbReference type="ARBA" id="ARBA00022801"/>
    </source>
</evidence>
<dbReference type="PANTHER" id="PTHR11559">
    <property type="entry name" value="CARBOXYLESTERASE"/>
    <property type="match status" value="1"/>
</dbReference>
<dbReference type="InterPro" id="IPR050309">
    <property type="entry name" value="Type-B_Carboxylest/Lipase"/>
</dbReference>
<gene>
    <name evidence="5" type="primary">pnbA</name>
    <name evidence="5" type="ORF">VSA01S_32800</name>
</gene>
<feature type="domain" description="Carboxylesterase type B" evidence="4">
    <location>
        <begin position="2"/>
        <end position="471"/>
    </location>
</feature>
<dbReference type="Proteomes" id="UP000321922">
    <property type="component" value="Unassembled WGS sequence"/>
</dbReference>
<reference evidence="5 6" key="1">
    <citation type="submission" date="2019-07" db="EMBL/GenBank/DDBJ databases">
        <title>Whole genome shotgun sequence of Vibrio sagamiensis NBRC 104589.</title>
        <authorList>
            <person name="Hosoyama A."/>
            <person name="Uohara A."/>
            <person name="Ohji S."/>
            <person name="Ichikawa N."/>
        </authorList>
    </citation>
    <scope>NUCLEOTIDE SEQUENCE [LARGE SCALE GENOMIC DNA]</scope>
    <source>
        <strain evidence="5 6">NBRC 104589</strain>
    </source>
</reference>
<organism evidence="5 6">
    <name type="scientific">Vibrio sagamiensis NBRC 104589</name>
    <dbReference type="NCBI Taxonomy" id="1219064"/>
    <lineage>
        <taxon>Bacteria</taxon>
        <taxon>Pseudomonadati</taxon>
        <taxon>Pseudomonadota</taxon>
        <taxon>Gammaproteobacteria</taxon>
        <taxon>Vibrionales</taxon>
        <taxon>Vibrionaceae</taxon>
        <taxon>Vibrio</taxon>
    </lineage>
</organism>
<accession>A0A511QIM0</accession>
<dbReference type="SUPFAM" id="SSF53474">
    <property type="entry name" value="alpha/beta-Hydrolases"/>
    <property type="match status" value="1"/>
</dbReference>
<keyword evidence="2 3" id="KW-0378">Hydrolase</keyword>
<proteinExistence type="inferred from homology"/>
<dbReference type="EMBL" id="BJXJ01000042">
    <property type="protein sequence ID" value="GEM77168.1"/>
    <property type="molecule type" value="Genomic_DNA"/>
</dbReference>
<comment type="similarity">
    <text evidence="1 3">Belongs to the type-B carboxylesterase/lipase family.</text>
</comment>